<keyword evidence="3" id="KW-1185">Reference proteome</keyword>
<comment type="caution">
    <text evidence="2">The sequence shown here is derived from an EMBL/GenBank/DDBJ whole genome shotgun (WGS) entry which is preliminary data.</text>
</comment>
<sequence>METGIKRGLQAAKAAAETAAEVAQKPPTQLDEAFVAKVLRKLFEKLGSTYVKLGQFIASSPTVFPAPYVKEFQSCLDSTSKISFVEVRRIIERELGRPLRGVFAYVDPTPLASASIAQVHAARLLDGQEVVVKVQKPGIEDVLKTDLGVVYLASRVLEFINPDLNIRGSLADIASDLRQSMLGELDFREELRNLDVYREFLEENGLSAIAAAPKPYPHASSKRVLTMERLSGVPLVDLDRIRQYTSDPEGTLVNALNVWALSVQKCEFFHADVHAGNLLVLEDGRVGFIDFGIVGRLSPQMATGIDRLNAALAVSDARGMASALISMGATVGEVNEDAFAADIESLISRLGGGSLDDVNGTSVDESQIQDVVLDIAQVAGNNGLKLPREFGLLIKQSLYFDRYTKLLAPELNMMSDDRIANFGEALPDEKALPAPGNTSVDT</sequence>
<dbReference type="PANTHER" id="PTHR43173:SF22">
    <property type="entry name" value="OS07G0227800 PROTEIN"/>
    <property type="match status" value="1"/>
</dbReference>
<proteinExistence type="predicted"/>
<evidence type="ECO:0000313" key="3">
    <source>
        <dbReference type="Proteomes" id="UP001178507"/>
    </source>
</evidence>
<dbReference type="PANTHER" id="PTHR43173">
    <property type="entry name" value="ABC1 FAMILY PROTEIN"/>
    <property type="match status" value="1"/>
</dbReference>
<dbReference type="SUPFAM" id="SSF56112">
    <property type="entry name" value="Protein kinase-like (PK-like)"/>
    <property type="match status" value="1"/>
</dbReference>
<dbReference type="InterPro" id="IPR004147">
    <property type="entry name" value="ABC1_dom"/>
</dbReference>
<name>A0AA36JNV8_9DINO</name>
<dbReference type="EMBL" id="CAUJNA010003745">
    <property type="protein sequence ID" value="CAJ1408990.1"/>
    <property type="molecule type" value="Genomic_DNA"/>
</dbReference>
<dbReference type="Proteomes" id="UP001178507">
    <property type="component" value="Unassembled WGS sequence"/>
</dbReference>
<gene>
    <name evidence="2" type="ORF">EVOR1521_LOCUS30198</name>
</gene>
<dbReference type="InterPro" id="IPR051130">
    <property type="entry name" value="Mito_struct-func_regulator"/>
</dbReference>
<dbReference type="AlphaFoldDB" id="A0AA36JNV8"/>
<dbReference type="InterPro" id="IPR011009">
    <property type="entry name" value="Kinase-like_dom_sf"/>
</dbReference>
<protein>
    <recommendedName>
        <fullName evidence="1">ABC1 atypical kinase-like domain-containing protein</fullName>
    </recommendedName>
</protein>
<feature type="domain" description="ABC1 atypical kinase-like" evidence="1">
    <location>
        <begin position="77"/>
        <end position="322"/>
    </location>
</feature>
<reference evidence="2" key="1">
    <citation type="submission" date="2023-08" db="EMBL/GenBank/DDBJ databases">
        <authorList>
            <person name="Chen Y."/>
            <person name="Shah S."/>
            <person name="Dougan E. K."/>
            <person name="Thang M."/>
            <person name="Chan C."/>
        </authorList>
    </citation>
    <scope>NUCLEOTIDE SEQUENCE</scope>
</reference>
<dbReference type="Pfam" id="PF03109">
    <property type="entry name" value="ABC1"/>
    <property type="match status" value="1"/>
</dbReference>
<dbReference type="CDD" id="cd05121">
    <property type="entry name" value="ABC1_ADCK3-like"/>
    <property type="match status" value="1"/>
</dbReference>
<evidence type="ECO:0000313" key="2">
    <source>
        <dbReference type="EMBL" id="CAJ1408990.1"/>
    </source>
</evidence>
<organism evidence="2 3">
    <name type="scientific">Effrenium voratum</name>
    <dbReference type="NCBI Taxonomy" id="2562239"/>
    <lineage>
        <taxon>Eukaryota</taxon>
        <taxon>Sar</taxon>
        <taxon>Alveolata</taxon>
        <taxon>Dinophyceae</taxon>
        <taxon>Suessiales</taxon>
        <taxon>Symbiodiniaceae</taxon>
        <taxon>Effrenium</taxon>
    </lineage>
</organism>
<accession>A0AA36JNV8</accession>
<evidence type="ECO:0000259" key="1">
    <source>
        <dbReference type="Pfam" id="PF03109"/>
    </source>
</evidence>